<keyword evidence="5" id="KW-0479">Metal-binding</keyword>
<dbReference type="SUPFAM" id="SSF46548">
    <property type="entry name" value="alpha-helical ferredoxin"/>
    <property type="match status" value="1"/>
</dbReference>
<keyword evidence="3" id="KW-0004">4Fe-4S</keyword>
<dbReference type="Gene3D" id="1.20.950.20">
    <property type="entry name" value="Transmembrane di-heme cytochromes, Chain C"/>
    <property type="match status" value="1"/>
</dbReference>
<evidence type="ECO:0000313" key="13">
    <source>
        <dbReference type="EMBL" id="KKN04476.1"/>
    </source>
</evidence>
<evidence type="ECO:0000256" key="6">
    <source>
        <dbReference type="ARBA" id="ARBA00022989"/>
    </source>
</evidence>
<keyword evidence="6 11" id="KW-1133">Transmembrane helix</keyword>
<evidence type="ECO:0000259" key="12">
    <source>
        <dbReference type="PROSITE" id="PS51379"/>
    </source>
</evidence>
<evidence type="ECO:0000256" key="7">
    <source>
        <dbReference type="ARBA" id="ARBA00023002"/>
    </source>
</evidence>
<dbReference type="PANTHER" id="PTHR43255:SF1">
    <property type="entry name" value="IRON-SULFUR-BINDING OXIDOREDUCTASE FADF-RELATED"/>
    <property type="match status" value="1"/>
</dbReference>
<evidence type="ECO:0000256" key="11">
    <source>
        <dbReference type="SAM" id="Phobius"/>
    </source>
</evidence>
<comment type="subcellular location">
    <subcellularLocation>
        <location evidence="1">Cell membrane</location>
        <topology evidence="1">Multi-pass membrane protein</topology>
    </subcellularLocation>
</comment>
<evidence type="ECO:0000256" key="8">
    <source>
        <dbReference type="ARBA" id="ARBA00023004"/>
    </source>
</evidence>
<organism evidence="13">
    <name type="scientific">marine sediment metagenome</name>
    <dbReference type="NCBI Taxonomy" id="412755"/>
    <lineage>
        <taxon>unclassified sequences</taxon>
        <taxon>metagenomes</taxon>
        <taxon>ecological metagenomes</taxon>
    </lineage>
</organism>
<dbReference type="InterPro" id="IPR051460">
    <property type="entry name" value="HdrC_iron-sulfur_subunit"/>
</dbReference>
<reference evidence="13" key="1">
    <citation type="journal article" date="2015" name="Nature">
        <title>Complex archaea that bridge the gap between prokaryotes and eukaryotes.</title>
        <authorList>
            <person name="Spang A."/>
            <person name="Saw J.H."/>
            <person name="Jorgensen S.L."/>
            <person name="Zaremba-Niedzwiedzka K."/>
            <person name="Martijn J."/>
            <person name="Lind A.E."/>
            <person name="van Eijk R."/>
            <person name="Schleper C."/>
            <person name="Guy L."/>
            <person name="Ettema T.J."/>
        </authorList>
    </citation>
    <scope>NUCLEOTIDE SEQUENCE</scope>
</reference>
<feature type="transmembrane region" description="Helical" evidence="11">
    <location>
        <begin position="7"/>
        <end position="27"/>
    </location>
</feature>
<dbReference type="GO" id="GO:0046872">
    <property type="term" value="F:metal ion binding"/>
    <property type="evidence" value="ECO:0007669"/>
    <property type="project" value="UniProtKB-KW"/>
</dbReference>
<evidence type="ECO:0000256" key="2">
    <source>
        <dbReference type="ARBA" id="ARBA00022475"/>
    </source>
</evidence>
<evidence type="ECO:0000256" key="1">
    <source>
        <dbReference type="ARBA" id="ARBA00004651"/>
    </source>
</evidence>
<evidence type="ECO:0000256" key="4">
    <source>
        <dbReference type="ARBA" id="ARBA00022692"/>
    </source>
</evidence>
<evidence type="ECO:0000256" key="5">
    <source>
        <dbReference type="ARBA" id="ARBA00022723"/>
    </source>
</evidence>
<dbReference type="PANTHER" id="PTHR43255">
    <property type="entry name" value="IRON-SULFUR-BINDING OXIDOREDUCTASE FADF-RELATED-RELATED"/>
    <property type="match status" value="1"/>
</dbReference>
<feature type="transmembrane region" description="Helical" evidence="11">
    <location>
        <begin position="75"/>
        <end position="93"/>
    </location>
</feature>
<accession>A0A0F9PTT3</accession>
<evidence type="ECO:0000256" key="10">
    <source>
        <dbReference type="ARBA" id="ARBA00023136"/>
    </source>
</evidence>
<proteinExistence type="predicted"/>
<dbReference type="GO" id="GO:0016491">
    <property type="term" value="F:oxidoreductase activity"/>
    <property type="evidence" value="ECO:0007669"/>
    <property type="project" value="UniProtKB-KW"/>
</dbReference>
<dbReference type="Pfam" id="PF02665">
    <property type="entry name" value="Nitrate_red_gam"/>
    <property type="match status" value="1"/>
</dbReference>
<gene>
    <name evidence="13" type="ORF">LCGC14_1097070</name>
</gene>
<keyword evidence="8" id="KW-0408">Iron</keyword>
<dbReference type="InterPro" id="IPR036197">
    <property type="entry name" value="NarG-like_sf"/>
</dbReference>
<keyword evidence="7" id="KW-0560">Oxidoreductase</keyword>
<sequence>MHLFPVFIVIALGAFFVGIFLRISFWLNGNIFYGSAKTKKGKLLFLIKELCNGGKWLKLVSDVFLQKKLIKLDPFRWLVHVLFFFSFLELFFIGSIGNKLTKMGIWSVTKDTAWFAFLNDFCGLVILCGLTLMLLRRLVFKNPQLVNTGKEIVPLLWLLVIVITGYFVEGLRLHKEISLQESASFAFMGNICSAILTPFSLNWSKSHSVMWWTHMLMTFGFIAYIPYGKFFHMFSSPLSIFLSNSNPFTNSPQGSLANERSINRFSVKELIEMDACTNCGECLVWCEAHDVVHMEHVTPRGKMNNLKEILKKENGFFNNRKPDEGLMQEYSKGVFDCTLCGRCNPVCPVNIDTVSIMKKMREDLYLRNEHPKKLDLMRDANEEEHNILGYPNEERTLWVDFMDDVPDDICEKEKAEVLYYVGCMSSFSPAIQNIPQSFLRIILNSGEDVAVLGEREWCCGFPLIAGGMRDMAFKFREHNINEVKRLGAKKIVFNCPSCYLTWKQFYNIEGIVLLHSTEYINTLIRQGQINLKAVEGRFVYHDPCDLARNLGVYEPPREVINSIPGINYREFEHNRDKGFCCGGGGVLEPHNSDLGKSINRKLIRTAERSEADTLITACPQCMRMSLTGKKEEESKIEVMDICELILKASTI</sequence>
<feature type="transmembrane region" description="Helical" evidence="11">
    <location>
        <begin position="114"/>
        <end position="135"/>
    </location>
</feature>
<dbReference type="Pfam" id="PF13183">
    <property type="entry name" value="Fer4_8"/>
    <property type="match status" value="1"/>
</dbReference>
<comment type="caution">
    <text evidence="13">The sequence shown here is derived from an EMBL/GenBank/DDBJ whole genome shotgun (WGS) entry which is preliminary data.</text>
</comment>
<dbReference type="GO" id="GO:0051539">
    <property type="term" value="F:4 iron, 4 sulfur cluster binding"/>
    <property type="evidence" value="ECO:0007669"/>
    <property type="project" value="UniProtKB-KW"/>
</dbReference>
<dbReference type="GO" id="GO:0005886">
    <property type="term" value="C:plasma membrane"/>
    <property type="evidence" value="ECO:0007669"/>
    <property type="project" value="UniProtKB-SubCell"/>
</dbReference>
<dbReference type="Pfam" id="PF02754">
    <property type="entry name" value="CCG"/>
    <property type="match status" value="2"/>
</dbReference>
<dbReference type="Gene3D" id="1.10.1060.10">
    <property type="entry name" value="Alpha-helical ferredoxin"/>
    <property type="match status" value="1"/>
</dbReference>
<evidence type="ECO:0000256" key="3">
    <source>
        <dbReference type="ARBA" id="ARBA00022485"/>
    </source>
</evidence>
<feature type="domain" description="4Fe-4S ferredoxin-type" evidence="12">
    <location>
        <begin position="267"/>
        <end position="297"/>
    </location>
</feature>
<dbReference type="PROSITE" id="PS51379">
    <property type="entry name" value="4FE4S_FER_2"/>
    <property type="match status" value="2"/>
</dbReference>
<dbReference type="InterPro" id="IPR009051">
    <property type="entry name" value="Helical_ferredxn"/>
</dbReference>
<dbReference type="InterPro" id="IPR017896">
    <property type="entry name" value="4Fe4S_Fe-S-bd"/>
</dbReference>
<feature type="transmembrane region" description="Helical" evidence="11">
    <location>
        <begin position="155"/>
        <end position="173"/>
    </location>
</feature>
<dbReference type="InterPro" id="IPR004017">
    <property type="entry name" value="Cys_rich_dom"/>
</dbReference>
<dbReference type="SUPFAM" id="SSF103501">
    <property type="entry name" value="Respiratory nitrate reductase 1 gamma chain"/>
    <property type="match status" value="1"/>
</dbReference>
<feature type="domain" description="4Fe-4S ferredoxin-type" evidence="12">
    <location>
        <begin position="328"/>
        <end position="359"/>
    </location>
</feature>
<dbReference type="InterPro" id="IPR023234">
    <property type="entry name" value="NarG-like_domain"/>
</dbReference>
<feature type="transmembrane region" description="Helical" evidence="11">
    <location>
        <begin position="185"/>
        <end position="203"/>
    </location>
</feature>
<keyword evidence="9" id="KW-0411">Iron-sulfur</keyword>
<evidence type="ECO:0000256" key="9">
    <source>
        <dbReference type="ARBA" id="ARBA00023014"/>
    </source>
</evidence>
<feature type="transmembrane region" description="Helical" evidence="11">
    <location>
        <begin position="209"/>
        <end position="227"/>
    </location>
</feature>
<keyword evidence="4 11" id="KW-0812">Transmembrane</keyword>
<name>A0A0F9PTT3_9ZZZZ</name>
<keyword evidence="2" id="KW-1003">Cell membrane</keyword>
<dbReference type="AlphaFoldDB" id="A0A0F9PTT3"/>
<protein>
    <recommendedName>
        <fullName evidence="12">4Fe-4S ferredoxin-type domain-containing protein</fullName>
    </recommendedName>
</protein>
<dbReference type="InterPro" id="IPR017900">
    <property type="entry name" value="4Fe4S_Fe_S_CS"/>
</dbReference>
<dbReference type="PROSITE" id="PS00198">
    <property type="entry name" value="4FE4S_FER_1"/>
    <property type="match status" value="1"/>
</dbReference>
<keyword evidence="10 11" id="KW-0472">Membrane</keyword>
<dbReference type="EMBL" id="LAZR01004915">
    <property type="protein sequence ID" value="KKN04476.1"/>
    <property type="molecule type" value="Genomic_DNA"/>
</dbReference>